<comment type="caution">
    <text evidence="2">The sequence shown here is derived from an EMBL/GenBank/DDBJ whole genome shotgun (WGS) entry which is preliminary data.</text>
</comment>
<evidence type="ECO:0000313" key="3">
    <source>
        <dbReference type="Proteomes" id="UP000294545"/>
    </source>
</evidence>
<protein>
    <submittedName>
        <fullName evidence="2">Protein arginine kinase activator</fullName>
    </submittedName>
</protein>
<accession>A0A4R1MKA8</accession>
<reference evidence="2 3" key="1">
    <citation type="submission" date="2019-03" db="EMBL/GenBank/DDBJ databases">
        <title>Genomic Encyclopedia of Type Strains, Phase IV (KMG-IV): sequencing the most valuable type-strain genomes for metagenomic binning, comparative biology and taxonomic classification.</title>
        <authorList>
            <person name="Goeker M."/>
        </authorList>
    </citation>
    <scope>NUCLEOTIDE SEQUENCE [LARGE SCALE GENOMIC DNA]</scope>
    <source>
        <strain evidence="2 3">DSM 24176</strain>
    </source>
</reference>
<dbReference type="EMBL" id="SMGQ01000014">
    <property type="protein sequence ID" value="TCK92460.1"/>
    <property type="molecule type" value="Genomic_DNA"/>
</dbReference>
<dbReference type="InterPro" id="IPR001943">
    <property type="entry name" value="UVR_dom"/>
</dbReference>
<dbReference type="GO" id="GO:1990170">
    <property type="term" value="P:stress response to cadmium ion"/>
    <property type="evidence" value="ECO:0007669"/>
    <property type="project" value="TreeGrafter"/>
</dbReference>
<dbReference type="PROSITE" id="PS50151">
    <property type="entry name" value="UVR"/>
    <property type="match status" value="1"/>
</dbReference>
<keyword evidence="3" id="KW-1185">Reference proteome</keyword>
<name>A0A4R1MKA8_9FIRM</name>
<dbReference type="GO" id="GO:0046870">
    <property type="term" value="F:cadmium ion binding"/>
    <property type="evidence" value="ECO:0007669"/>
    <property type="project" value="TreeGrafter"/>
</dbReference>
<dbReference type="InterPro" id="IPR036876">
    <property type="entry name" value="UVR_dom_sf"/>
</dbReference>
<gene>
    <name evidence="2" type="ORF">EDC19_2195</name>
</gene>
<keyword evidence="2" id="KW-0418">Kinase</keyword>
<dbReference type="PIRSF" id="PIRSF015034">
    <property type="entry name" value="YacH"/>
    <property type="match status" value="1"/>
</dbReference>
<dbReference type="GO" id="GO:0008270">
    <property type="term" value="F:zinc ion binding"/>
    <property type="evidence" value="ECO:0007669"/>
    <property type="project" value="TreeGrafter"/>
</dbReference>
<dbReference type="OrthoDB" id="9788704at2"/>
<dbReference type="PANTHER" id="PTHR38430:SF1">
    <property type="entry name" value="PROTEIN-ARGININE KINASE ACTIVATOR PROTEIN"/>
    <property type="match status" value="1"/>
</dbReference>
<evidence type="ECO:0000259" key="1">
    <source>
        <dbReference type="PROSITE" id="PS50151"/>
    </source>
</evidence>
<dbReference type="Pfam" id="PF02151">
    <property type="entry name" value="UVR"/>
    <property type="match status" value="1"/>
</dbReference>
<dbReference type="GO" id="GO:1990169">
    <property type="term" value="P:stress response to copper ion"/>
    <property type="evidence" value="ECO:0007669"/>
    <property type="project" value="TreeGrafter"/>
</dbReference>
<proteinExistence type="predicted"/>
<dbReference type="Proteomes" id="UP000294545">
    <property type="component" value="Unassembled WGS sequence"/>
</dbReference>
<dbReference type="Gene3D" id="4.10.860.10">
    <property type="entry name" value="UVR domain"/>
    <property type="match status" value="1"/>
</dbReference>
<organism evidence="2 3">
    <name type="scientific">Natranaerovirga hydrolytica</name>
    <dbReference type="NCBI Taxonomy" id="680378"/>
    <lineage>
        <taxon>Bacteria</taxon>
        <taxon>Bacillati</taxon>
        <taxon>Bacillota</taxon>
        <taxon>Clostridia</taxon>
        <taxon>Lachnospirales</taxon>
        <taxon>Natranaerovirgaceae</taxon>
        <taxon>Natranaerovirga</taxon>
    </lineage>
</organism>
<keyword evidence="2" id="KW-0808">Transferase</keyword>
<dbReference type="GO" id="GO:0016301">
    <property type="term" value="F:kinase activity"/>
    <property type="evidence" value="ECO:0007669"/>
    <property type="project" value="UniProtKB-KW"/>
</dbReference>
<dbReference type="AlphaFoldDB" id="A0A4R1MKA8"/>
<dbReference type="GO" id="GO:0005507">
    <property type="term" value="F:copper ion binding"/>
    <property type="evidence" value="ECO:0007669"/>
    <property type="project" value="TreeGrafter"/>
</dbReference>
<dbReference type="SUPFAM" id="SSF46600">
    <property type="entry name" value="C-terminal UvrC-binding domain of UvrB"/>
    <property type="match status" value="1"/>
</dbReference>
<feature type="domain" description="UVR" evidence="1">
    <location>
        <begin position="130"/>
        <end position="165"/>
    </location>
</feature>
<dbReference type="InterPro" id="IPR025542">
    <property type="entry name" value="YacH"/>
</dbReference>
<dbReference type="GO" id="GO:0050897">
    <property type="term" value="F:cobalt ion binding"/>
    <property type="evidence" value="ECO:0007669"/>
    <property type="project" value="TreeGrafter"/>
</dbReference>
<sequence>MLCNRCGQNQASVYLTKIINGKKTEVHLCEQCASESENVYMNQELSFQNLFSGLLDIAKNPQTLEKSNYNIQCPECKLTYDRFKKTGKFGCSNCYKTFDAYLPPILKRIHGNYVHTGKIPNNAEDELIKKRKVEDLRKSLKEAILKEEFEQAAELRDEIKSLEKGDDKS</sequence>
<dbReference type="PANTHER" id="PTHR38430">
    <property type="entry name" value="PROTEIN-ARGININE KINASE ACTIVATOR PROTEIN"/>
    <property type="match status" value="1"/>
</dbReference>
<evidence type="ECO:0000313" key="2">
    <source>
        <dbReference type="EMBL" id="TCK92460.1"/>
    </source>
</evidence>
<dbReference type="RefSeq" id="WP_132282892.1">
    <property type="nucleotide sequence ID" value="NZ_SMGQ01000014.1"/>
</dbReference>